<gene>
    <name evidence="3" type="ORF">K466DRAFT_660250</name>
</gene>
<feature type="transmembrane region" description="Helical" evidence="2">
    <location>
        <begin position="175"/>
        <end position="196"/>
    </location>
</feature>
<evidence type="ECO:0000256" key="2">
    <source>
        <dbReference type="SAM" id="Phobius"/>
    </source>
</evidence>
<feature type="transmembrane region" description="Helical" evidence="2">
    <location>
        <begin position="247"/>
        <end position="268"/>
    </location>
</feature>
<keyword evidence="2" id="KW-0812">Transmembrane</keyword>
<feature type="transmembrane region" description="Helical" evidence="2">
    <location>
        <begin position="133"/>
        <end position="155"/>
    </location>
</feature>
<keyword evidence="2" id="KW-0472">Membrane</keyword>
<dbReference type="EMBL" id="ML211026">
    <property type="protein sequence ID" value="TFK91203.1"/>
    <property type="molecule type" value="Genomic_DNA"/>
</dbReference>
<evidence type="ECO:0000313" key="4">
    <source>
        <dbReference type="Proteomes" id="UP000308197"/>
    </source>
</evidence>
<dbReference type="InParanoid" id="A0A5C3PYL4"/>
<proteinExistence type="predicted"/>
<name>A0A5C3PYL4_9APHY</name>
<feature type="region of interest" description="Disordered" evidence="1">
    <location>
        <begin position="301"/>
        <end position="330"/>
    </location>
</feature>
<accession>A0A5C3PYL4</accession>
<dbReference type="AlphaFoldDB" id="A0A5C3PYL4"/>
<sequence length="330" mass="36004">MAELDIATGELNIATGELVGTWLQLLATGAYLMYVPQCATVLWRDWKAGSSPPWLPVACALIFILTMSDLALGLVRAYQAFHVKPGERADPLTYYLDARTALDICKNVADVVLPLILDTIIVYRTYAIWDKRVAVIALPGCLVLVNLVFGALALAALPLGRVQASGLISSSTLRYYLITTLCLNVTCSGLIWWRIWRISSGVFRLSSFSQYRSGGSVMSQVLEVLIQSAAIYCAYLLALILSSRTSLFFILVNPFPAVSAIVFCSLIVRARSTHSVSADGLSLSMTLHLGRDLRCPSCTEAEHAGGAEPSEWHNSDVEVGRETWTRGHTS</sequence>
<dbReference type="STRING" id="1314778.A0A5C3PYL4"/>
<reference evidence="3 4" key="1">
    <citation type="journal article" date="2019" name="Nat. Ecol. Evol.">
        <title>Megaphylogeny resolves global patterns of mushroom evolution.</title>
        <authorList>
            <person name="Varga T."/>
            <person name="Krizsan K."/>
            <person name="Foldi C."/>
            <person name="Dima B."/>
            <person name="Sanchez-Garcia M."/>
            <person name="Sanchez-Ramirez S."/>
            <person name="Szollosi G.J."/>
            <person name="Szarkandi J.G."/>
            <person name="Papp V."/>
            <person name="Albert L."/>
            <person name="Andreopoulos W."/>
            <person name="Angelini C."/>
            <person name="Antonin V."/>
            <person name="Barry K.W."/>
            <person name="Bougher N.L."/>
            <person name="Buchanan P."/>
            <person name="Buyck B."/>
            <person name="Bense V."/>
            <person name="Catcheside P."/>
            <person name="Chovatia M."/>
            <person name="Cooper J."/>
            <person name="Damon W."/>
            <person name="Desjardin D."/>
            <person name="Finy P."/>
            <person name="Geml J."/>
            <person name="Haridas S."/>
            <person name="Hughes K."/>
            <person name="Justo A."/>
            <person name="Karasinski D."/>
            <person name="Kautmanova I."/>
            <person name="Kiss B."/>
            <person name="Kocsube S."/>
            <person name="Kotiranta H."/>
            <person name="LaButti K.M."/>
            <person name="Lechner B.E."/>
            <person name="Liimatainen K."/>
            <person name="Lipzen A."/>
            <person name="Lukacs Z."/>
            <person name="Mihaltcheva S."/>
            <person name="Morgado L.N."/>
            <person name="Niskanen T."/>
            <person name="Noordeloos M.E."/>
            <person name="Ohm R.A."/>
            <person name="Ortiz-Santana B."/>
            <person name="Ovrebo C."/>
            <person name="Racz N."/>
            <person name="Riley R."/>
            <person name="Savchenko A."/>
            <person name="Shiryaev A."/>
            <person name="Soop K."/>
            <person name="Spirin V."/>
            <person name="Szebenyi C."/>
            <person name="Tomsovsky M."/>
            <person name="Tulloss R.E."/>
            <person name="Uehling J."/>
            <person name="Grigoriev I.V."/>
            <person name="Vagvolgyi C."/>
            <person name="Papp T."/>
            <person name="Martin F.M."/>
            <person name="Miettinen O."/>
            <person name="Hibbett D.S."/>
            <person name="Nagy L.G."/>
        </authorList>
    </citation>
    <scope>NUCLEOTIDE SEQUENCE [LARGE SCALE GENOMIC DNA]</scope>
    <source>
        <strain evidence="3 4">HHB13444</strain>
    </source>
</reference>
<feature type="transmembrane region" description="Helical" evidence="2">
    <location>
        <begin position="12"/>
        <end position="34"/>
    </location>
</feature>
<keyword evidence="2" id="KW-1133">Transmembrane helix</keyword>
<feature type="transmembrane region" description="Helical" evidence="2">
    <location>
        <begin position="54"/>
        <end position="75"/>
    </location>
</feature>
<organism evidence="3 4">
    <name type="scientific">Polyporus arcularius HHB13444</name>
    <dbReference type="NCBI Taxonomy" id="1314778"/>
    <lineage>
        <taxon>Eukaryota</taxon>
        <taxon>Fungi</taxon>
        <taxon>Dikarya</taxon>
        <taxon>Basidiomycota</taxon>
        <taxon>Agaricomycotina</taxon>
        <taxon>Agaricomycetes</taxon>
        <taxon>Polyporales</taxon>
        <taxon>Polyporaceae</taxon>
        <taxon>Polyporus</taxon>
    </lineage>
</organism>
<dbReference type="Proteomes" id="UP000308197">
    <property type="component" value="Unassembled WGS sequence"/>
</dbReference>
<evidence type="ECO:0000313" key="3">
    <source>
        <dbReference type="EMBL" id="TFK91203.1"/>
    </source>
</evidence>
<feature type="transmembrane region" description="Helical" evidence="2">
    <location>
        <begin position="217"/>
        <end position="241"/>
    </location>
</feature>
<keyword evidence="4" id="KW-1185">Reference proteome</keyword>
<evidence type="ECO:0000256" key="1">
    <source>
        <dbReference type="SAM" id="MobiDB-lite"/>
    </source>
</evidence>
<protein>
    <submittedName>
        <fullName evidence="3">Uncharacterized protein</fullName>
    </submittedName>
</protein>